<organism evidence="2 3">
    <name type="scientific">Methylopila henanensis</name>
    <dbReference type="NCBI Taxonomy" id="873516"/>
    <lineage>
        <taxon>Bacteria</taxon>
        <taxon>Pseudomonadati</taxon>
        <taxon>Pseudomonadota</taxon>
        <taxon>Alphaproteobacteria</taxon>
        <taxon>Hyphomicrobiales</taxon>
        <taxon>Methylopilaceae</taxon>
        <taxon>Methylopila</taxon>
    </lineage>
</organism>
<name>A0ABW4K7Y9_9HYPH</name>
<dbReference type="InterPro" id="IPR036188">
    <property type="entry name" value="FAD/NAD-bd_sf"/>
</dbReference>
<dbReference type="EMBL" id="JBHUER010000008">
    <property type="protein sequence ID" value="MFD1703548.1"/>
    <property type="molecule type" value="Genomic_DNA"/>
</dbReference>
<dbReference type="Proteomes" id="UP001597308">
    <property type="component" value="Unassembled WGS sequence"/>
</dbReference>
<keyword evidence="3" id="KW-1185">Reference proteome</keyword>
<dbReference type="PANTHER" id="PTHR43539:SF91">
    <property type="entry name" value="FAD-DEPENDENT URATE HYDROXYLASE"/>
    <property type="match status" value="1"/>
</dbReference>
<dbReference type="InterPro" id="IPR050982">
    <property type="entry name" value="Auxin_biosynth/cation_transpt"/>
</dbReference>
<accession>A0ABW4K7Y9</accession>
<protein>
    <submittedName>
        <fullName evidence="2">NAD(P)-binding domain-containing protein</fullName>
    </submittedName>
</protein>
<evidence type="ECO:0000313" key="2">
    <source>
        <dbReference type="EMBL" id="MFD1703548.1"/>
    </source>
</evidence>
<dbReference type="Pfam" id="PF13738">
    <property type="entry name" value="Pyr_redox_3"/>
    <property type="match status" value="1"/>
</dbReference>
<dbReference type="SUPFAM" id="SSF51905">
    <property type="entry name" value="FAD/NAD(P)-binding domain"/>
    <property type="match status" value="1"/>
</dbReference>
<dbReference type="Gene3D" id="3.50.50.60">
    <property type="entry name" value="FAD/NAD(P)-binding domain"/>
    <property type="match status" value="1"/>
</dbReference>
<comment type="caution">
    <text evidence="2">The sequence shown here is derived from an EMBL/GenBank/DDBJ whole genome shotgun (WGS) entry which is preliminary data.</text>
</comment>
<evidence type="ECO:0000256" key="1">
    <source>
        <dbReference type="ARBA" id="ARBA00023002"/>
    </source>
</evidence>
<dbReference type="PANTHER" id="PTHR43539">
    <property type="entry name" value="FLAVIN-BINDING MONOOXYGENASE-LIKE PROTEIN (AFU_ORTHOLOGUE AFUA_4G09220)"/>
    <property type="match status" value="1"/>
</dbReference>
<sequence length="479" mass="50594">MTDQAAADAAALEALRLLGPAPENWAPIPEGVDHNVLVVGAGQSGAAIAFALARAGVGGVSVIDAENSAAATGVWRTTARMLKLRTPKSLPGPELGLPALSFQAWREARHGREAYAAIDRIARTDWADYLAWHARVTGFAPRRGVRLDRIEPAGGAFRLHLETDAGGHVETARKIVLANGFLGAGGPFTPHELRGLPPDRLAHTSDAIDFAALKGRRVAVIGGAASAFDAAGAALEAGAADVRLFVRRPALANLPVSRARAYPGAYDNYPALPDALKWRTALWFRRAGSTTTTDAIERLLAFPNARLHLGLTLRAASETADGVALDFGGERHFADVVIAGTGYVAEPGLRPELRDFAGDILRWRDVYEPPAGEEDAGLGAHPYLGPGHAYRGRTPEASAFLRHIHVFNPSAFVSYGLPVGDVPSVKRDVPGVVAQISRDLFLADLDAHAARIAGEVPPDFEPSLYAPLLGSRSGVLAAE</sequence>
<dbReference type="PRINTS" id="PR00411">
    <property type="entry name" value="PNDRDTASEI"/>
</dbReference>
<gene>
    <name evidence="2" type="ORF">ACFSCV_11110</name>
</gene>
<dbReference type="RefSeq" id="WP_378799651.1">
    <property type="nucleotide sequence ID" value="NZ_JBHUER010000008.1"/>
</dbReference>
<evidence type="ECO:0000313" key="3">
    <source>
        <dbReference type="Proteomes" id="UP001597308"/>
    </source>
</evidence>
<keyword evidence="1" id="KW-0560">Oxidoreductase</keyword>
<proteinExistence type="predicted"/>
<reference evidence="3" key="1">
    <citation type="journal article" date="2019" name="Int. J. Syst. Evol. Microbiol.">
        <title>The Global Catalogue of Microorganisms (GCM) 10K type strain sequencing project: providing services to taxonomists for standard genome sequencing and annotation.</title>
        <authorList>
            <consortium name="The Broad Institute Genomics Platform"/>
            <consortium name="The Broad Institute Genome Sequencing Center for Infectious Disease"/>
            <person name="Wu L."/>
            <person name="Ma J."/>
        </authorList>
    </citation>
    <scope>NUCLEOTIDE SEQUENCE [LARGE SCALE GENOMIC DNA]</scope>
    <source>
        <strain evidence="3">KCTC 23707</strain>
    </source>
</reference>